<dbReference type="InterPro" id="IPR045174">
    <property type="entry name" value="Dof"/>
</dbReference>
<dbReference type="Gramene" id="mRNA:MD06G0159700">
    <property type="protein sequence ID" value="mRNA:MD06G0159700"/>
    <property type="gene ID" value="MD06G0159700"/>
</dbReference>
<dbReference type="PANTHER" id="PTHR31089:SF22">
    <property type="entry name" value="CYCLIC DOF FACTOR 4"/>
    <property type="match status" value="1"/>
</dbReference>
<dbReference type="GO" id="GO:0003700">
    <property type="term" value="F:DNA-binding transcription factor activity"/>
    <property type="evidence" value="ECO:0007669"/>
    <property type="project" value="InterPro"/>
</dbReference>
<dbReference type="InterPro" id="IPR003851">
    <property type="entry name" value="Znf_Dof"/>
</dbReference>
<sequence length="192" mass="21847">MVRLRGGAKREQTSPLGEIGDEIKAMDVEDDNARDGKKRHEIGDQTDSFAEMNTKNLLKLLEDGTKCVGNLVELERIKEGNKVLVRDRDMQRRVAEKKPEIQKKDMRVEACISKPALQPSADELARAKAEARKKILPCPRCESLNTRFEQFKYSNLRKEKRLCRDCKRSWIVGGKLRRGGVNNSLKLGLVSL</sequence>
<name>A0A498JR58_MALDO</name>
<feature type="compositionally biased region" description="Basic and acidic residues" evidence="8">
    <location>
        <begin position="21"/>
        <end position="35"/>
    </location>
</feature>
<accession>A0A498JR58</accession>
<keyword evidence="1" id="KW-0479">Metal-binding</keyword>
<comment type="caution">
    <text evidence="10">The sequence shown here is derived from an EMBL/GenBank/DDBJ whole genome shotgun (WGS) entry which is preliminary data.</text>
</comment>
<dbReference type="GO" id="GO:0003677">
    <property type="term" value="F:DNA binding"/>
    <property type="evidence" value="ECO:0007669"/>
    <property type="project" value="UniProtKB-KW"/>
</dbReference>
<keyword evidence="3" id="KW-0862">Zinc</keyword>
<evidence type="ECO:0000256" key="8">
    <source>
        <dbReference type="SAM" id="MobiDB-lite"/>
    </source>
</evidence>
<dbReference type="SMR" id="A0A498JR58"/>
<evidence type="ECO:0000256" key="2">
    <source>
        <dbReference type="ARBA" id="ARBA00022771"/>
    </source>
</evidence>
<keyword evidence="5" id="KW-0238">DNA-binding</keyword>
<keyword evidence="2" id="KW-0863">Zinc-finger</keyword>
<protein>
    <recommendedName>
        <fullName evidence="9">Dof-type domain-containing protein</fullName>
    </recommendedName>
</protein>
<feature type="domain" description="Dof-type" evidence="9">
    <location>
        <begin position="134"/>
        <end position="178"/>
    </location>
</feature>
<feature type="region of interest" description="Disordered" evidence="8">
    <location>
        <begin position="1"/>
        <end position="47"/>
    </location>
</feature>
<gene>
    <name evidence="10" type="ORF">DVH24_008877</name>
</gene>
<dbReference type="GO" id="GO:0008270">
    <property type="term" value="F:zinc ion binding"/>
    <property type="evidence" value="ECO:0007669"/>
    <property type="project" value="UniProtKB-KW"/>
</dbReference>
<keyword evidence="4" id="KW-0805">Transcription regulation</keyword>
<keyword evidence="6" id="KW-0804">Transcription</keyword>
<organism evidence="10 11">
    <name type="scientific">Malus domestica</name>
    <name type="common">Apple</name>
    <name type="synonym">Pyrus malus</name>
    <dbReference type="NCBI Taxonomy" id="3750"/>
    <lineage>
        <taxon>Eukaryota</taxon>
        <taxon>Viridiplantae</taxon>
        <taxon>Streptophyta</taxon>
        <taxon>Embryophyta</taxon>
        <taxon>Tracheophyta</taxon>
        <taxon>Spermatophyta</taxon>
        <taxon>Magnoliopsida</taxon>
        <taxon>eudicotyledons</taxon>
        <taxon>Gunneridae</taxon>
        <taxon>Pentapetalae</taxon>
        <taxon>rosids</taxon>
        <taxon>fabids</taxon>
        <taxon>Rosales</taxon>
        <taxon>Rosaceae</taxon>
        <taxon>Amygdaloideae</taxon>
        <taxon>Maleae</taxon>
        <taxon>Malus</taxon>
    </lineage>
</organism>
<evidence type="ECO:0000256" key="5">
    <source>
        <dbReference type="ARBA" id="ARBA00023125"/>
    </source>
</evidence>
<evidence type="ECO:0000256" key="3">
    <source>
        <dbReference type="ARBA" id="ARBA00022833"/>
    </source>
</evidence>
<evidence type="ECO:0000256" key="1">
    <source>
        <dbReference type="ARBA" id="ARBA00022723"/>
    </source>
</evidence>
<keyword evidence="7" id="KW-0539">Nucleus</keyword>
<keyword evidence="11" id="KW-1185">Reference proteome</keyword>
<evidence type="ECO:0000313" key="10">
    <source>
        <dbReference type="EMBL" id="RXH96373.1"/>
    </source>
</evidence>
<dbReference type="Proteomes" id="UP000290289">
    <property type="component" value="Chromosome 6"/>
</dbReference>
<reference evidence="10 11" key="1">
    <citation type="submission" date="2018-10" db="EMBL/GenBank/DDBJ databases">
        <title>A high-quality apple genome assembly.</title>
        <authorList>
            <person name="Hu J."/>
        </authorList>
    </citation>
    <scope>NUCLEOTIDE SEQUENCE [LARGE SCALE GENOMIC DNA]</scope>
    <source>
        <strain evidence="11">cv. HFTH1</strain>
        <tissue evidence="10">Young leaf</tissue>
    </source>
</reference>
<dbReference type="KEGG" id="mdm:103420346"/>
<dbReference type="EMBL" id="RDQH01000332">
    <property type="protein sequence ID" value="RXH96373.1"/>
    <property type="molecule type" value="Genomic_DNA"/>
</dbReference>
<evidence type="ECO:0000256" key="4">
    <source>
        <dbReference type="ARBA" id="ARBA00023015"/>
    </source>
</evidence>
<proteinExistence type="predicted"/>
<evidence type="ECO:0000256" key="6">
    <source>
        <dbReference type="ARBA" id="ARBA00023163"/>
    </source>
</evidence>
<evidence type="ECO:0000259" key="9">
    <source>
        <dbReference type="Pfam" id="PF02701"/>
    </source>
</evidence>
<dbReference type="AlphaFoldDB" id="A0A498JR58"/>
<dbReference type="PANTHER" id="PTHR31089">
    <property type="entry name" value="CYCLIC DOF FACTOR 2"/>
    <property type="match status" value="1"/>
</dbReference>
<dbReference type="Pfam" id="PF02701">
    <property type="entry name" value="Zn_ribbon_Dof"/>
    <property type="match status" value="1"/>
</dbReference>
<evidence type="ECO:0000313" key="11">
    <source>
        <dbReference type="Proteomes" id="UP000290289"/>
    </source>
</evidence>
<evidence type="ECO:0000256" key="7">
    <source>
        <dbReference type="ARBA" id="ARBA00023242"/>
    </source>
</evidence>